<sequence>SCITDLEDVAALDNDVVHVHRPELGEVRRYRDEVHGGALVELDQIRRAGVPLPPQHRQLLLEDVVGGDHLAGGDVDKDLAAAHGTLLAADVLDEADHAVLEHPHPRHYDQKPRAPQT</sequence>
<proteinExistence type="predicted"/>
<feature type="region of interest" description="Disordered" evidence="1">
    <location>
        <begin position="97"/>
        <end position="117"/>
    </location>
</feature>
<gene>
    <name evidence="2" type="ORF">GSMUA_107550.1</name>
</gene>
<evidence type="ECO:0000256" key="1">
    <source>
        <dbReference type="SAM" id="MobiDB-lite"/>
    </source>
</evidence>
<dbReference type="AlphaFoldDB" id="A0A8D7A3Q9"/>
<accession>A0A8D7A3Q9</accession>
<reference evidence="2" key="1">
    <citation type="submission" date="2021-03" db="EMBL/GenBank/DDBJ databases">
        <authorList>
            <consortium name="Genoscope - CEA"/>
            <person name="William W."/>
        </authorList>
    </citation>
    <scope>NUCLEOTIDE SEQUENCE</scope>
    <source>
        <strain evidence="2">Doubled-haploid Pahang</strain>
    </source>
</reference>
<feature type="non-terminal residue" evidence="2">
    <location>
        <position position="117"/>
    </location>
</feature>
<protein>
    <submittedName>
        <fullName evidence="2">(wild Malaysian banana) hypothetical protein</fullName>
    </submittedName>
</protein>
<feature type="non-terminal residue" evidence="2">
    <location>
        <position position="1"/>
    </location>
</feature>
<evidence type="ECO:0000313" key="2">
    <source>
        <dbReference type="EMBL" id="CAG1840961.1"/>
    </source>
</evidence>
<dbReference type="EMBL" id="HG996469">
    <property type="protein sequence ID" value="CAG1840961.1"/>
    <property type="molecule type" value="Genomic_DNA"/>
</dbReference>
<name>A0A8D7A3Q9_MUSAM</name>
<organism evidence="2">
    <name type="scientific">Musa acuminata subsp. malaccensis</name>
    <name type="common">Wild banana</name>
    <name type="synonym">Musa malaccensis</name>
    <dbReference type="NCBI Taxonomy" id="214687"/>
    <lineage>
        <taxon>Eukaryota</taxon>
        <taxon>Viridiplantae</taxon>
        <taxon>Streptophyta</taxon>
        <taxon>Embryophyta</taxon>
        <taxon>Tracheophyta</taxon>
        <taxon>Spermatophyta</taxon>
        <taxon>Magnoliopsida</taxon>
        <taxon>Liliopsida</taxon>
        <taxon>Zingiberales</taxon>
        <taxon>Musaceae</taxon>
        <taxon>Musa</taxon>
    </lineage>
</organism>